<evidence type="ECO:0000313" key="1">
    <source>
        <dbReference type="EMBL" id="GAA3610972.1"/>
    </source>
</evidence>
<evidence type="ECO:0000313" key="2">
    <source>
        <dbReference type="Proteomes" id="UP001500630"/>
    </source>
</evidence>
<reference evidence="2" key="1">
    <citation type="journal article" date="2019" name="Int. J. Syst. Evol. Microbiol.">
        <title>The Global Catalogue of Microorganisms (GCM) 10K type strain sequencing project: providing services to taxonomists for standard genome sequencing and annotation.</title>
        <authorList>
            <consortium name="The Broad Institute Genomics Platform"/>
            <consortium name="The Broad Institute Genome Sequencing Center for Infectious Disease"/>
            <person name="Wu L."/>
            <person name="Ma J."/>
        </authorList>
    </citation>
    <scope>NUCLEOTIDE SEQUENCE [LARGE SCALE GENOMIC DNA]</scope>
    <source>
        <strain evidence="2">JCM 17326</strain>
    </source>
</reference>
<gene>
    <name evidence="1" type="ORF">GCM10022419_114910</name>
</gene>
<proteinExistence type="predicted"/>
<sequence>MNKGFEVGLQYQDKYTTHIGTGVGQIPKYGDWMGDAGRGGAFIVGFIRGFFKKPPE</sequence>
<accession>A0ABP6ZL54</accession>
<comment type="caution">
    <text evidence="1">The sequence shown here is derived from an EMBL/GenBank/DDBJ whole genome shotgun (WGS) entry which is preliminary data.</text>
</comment>
<evidence type="ECO:0008006" key="3">
    <source>
        <dbReference type="Google" id="ProtNLM"/>
    </source>
</evidence>
<organism evidence="1 2">
    <name type="scientific">Nonomuraea rosea</name>
    <dbReference type="NCBI Taxonomy" id="638574"/>
    <lineage>
        <taxon>Bacteria</taxon>
        <taxon>Bacillati</taxon>
        <taxon>Actinomycetota</taxon>
        <taxon>Actinomycetes</taxon>
        <taxon>Streptosporangiales</taxon>
        <taxon>Streptosporangiaceae</taxon>
        <taxon>Nonomuraea</taxon>
    </lineage>
</organism>
<dbReference type="EMBL" id="BAABDQ010000047">
    <property type="protein sequence ID" value="GAA3610972.1"/>
    <property type="molecule type" value="Genomic_DNA"/>
</dbReference>
<dbReference type="RefSeq" id="WP_345575831.1">
    <property type="nucleotide sequence ID" value="NZ_BAABDQ010000047.1"/>
</dbReference>
<dbReference type="Proteomes" id="UP001500630">
    <property type="component" value="Unassembled WGS sequence"/>
</dbReference>
<keyword evidence="2" id="KW-1185">Reference proteome</keyword>
<protein>
    <recommendedName>
        <fullName evidence="3">Bacteriocin</fullName>
    </recommendedName>
</protein>
<name>A0ABP6ZL54_9ACTN</name>